<evidence type="ECO:0000256" key="5">
    <source>
        <dbReference type="ARBA" id="ARBA00022670"/>
    </source>
</evidence>
<organism evidence="15 16">
    <name type="scientific">Klebsormidium nitens</name>
    <name type="common">Green alga</name>
    <name type="synonym">Ulothrix nitens</name>
    <dbReference type="NCBI Taxonomy" id="105231"/>
    <lineage>
        <taxon>Eukaryota</taxon>
        <taxon>Viridiplantae</taxon>
        <taxon>Streptophyta</taxon>
        <taxon>Klebsormidiophyceae</taxon>
        <taxon>Klebsormidiales</taxon>
        <taxon>Klebsormidiaceae</taxon>
        <taxon>Klebsormidium</taxon>
    </lineage>
</organism>
<feature type="compositionally biased region" description="Basic and acidic residues" evidence="12">
    <location>
        <begin position="107"/>
        <end position="120"/>
    </location>
</feature>
<dbReference type="PANTHER" id="PTHR31412:SF0">
    <property type="entry name" value="ZINC METALLOPROTEASE EGY1, CHLOROPLASTIC-RELATED"/>
    <property type="match status" value="1"/>
</dbReference>
<evidence type="ECO:0000256" key="3">
    <source>
        <dbReference type="ARBA" id="ARBA00022528"/>
    </source>
</evidence>
<comment type="similarity">
    <text evidence="2">Belongs to the peptidase M50B family.</text>
</comment>
<gene>
    <name evidence="15" type="ORF">KFL_004340060</name>
</gene>
<reference evidence="15 16" key="1">
    <citation type="journal article" date="2014" name="Nat. Commun.">
        <title>Klebsormidium flaccidum genome reveals primary factors for plant terrestrial adaptation.</title>
        <authorList>
            <person name="Hori K."/>
            <person name="Maruyama F."/>
            <person name="Fujisawa T."/>
            <person name="Togashi T."/>
            <person name="Yamamoto N."/>
            <person name="Seo M."/>
            <person name="Sato S."/>
            <person name="Yamada T."/>
            <person name="Mori H."/>
            <person name="Tajima N."/>
            <person name="Moriyama T."/>
            <person name="Ikeuchi M."/>
            <person name="Watanabe M."/>
            <person name="Wada H."/>
            <person name="Kobayashi K."/>
            <person name="Saito M."/>
            <person name="Masuda T."/>
            <person name="Sasaki-Sekimoto Y."/>
            <person name="Mashiguchi K."/>
            <person name="Awai K."/>
            <person name="Shimojima M."/>
            <person name="Masuda S."/>
            <person name="Iwai M."/>
            <person name="Nobusawa T."/>
            <person name="Narise T."/>
            <person name="Kondo S."/>
            <person name="Saito H."/>
            <person name="Sato R."/>
            <person name="Murakawa M."/>
            <person name="Ihara Y."/>
            <person name="Oshima-Yamada Y."/>
            <person name="Ohtaka K."/>
            <person name="Satoh M."/>
            <person name="Sonobe K."/>
            <person name="Ishii M."/>
            <person name="Ohtani R."/>
            <person name="Kanamori-Sato M."/>
            <person name="Honoki R."/>
            <person name="Miyazaki D."/>
            <person name="Mochizuki H."/>
            <person name="Umetsu J."/>
            <person name="Higashi K."/>
            <person name="Shibata D."/>
            <person name="Kamiya Y."/>
            <person name="Sato N."/>
            <person name="Nakamura Y."/>
            <person name="Tabata S."/>
            <person name="Ida S."/>
            <person name="Kurokawa K."/>
            <person name="Ohta H."/>
        </authorList>
    </citation>
    <scope>NUCLEOTIDE SEQUENCE [LARGE SCALE GENOMIC DNA]</scope>
    <source>
        <strain evidence="15 16">NIES-2285</strain>
    </source>
</reference>
<dbReference type="GO" id="GO:0006508">
    <property type="term" value="P:proteolysis"/>
    <property type="evidence" value="ECO:0007669"/>
    <property type="project" value="UniProtKB-KW"/>
</dbReference>
<feature type="transmembrane region" description="Helical" evidence="13">
    <location>
        <begin position="523"/>
        <end position="554"/>
    </location>
</feature>
<dbReference type="InterPro" id="IPR044838">
    <property type="entry name" value="EGY1-like"/>
</dbReference>
<dbReference type="InterPro" id="IPR008915">
    <property type="entry name" value="Peptidase_M50"/>
</dbReference>
<keyword evidence="11 13" id="KW-0472">Membrane</keyword>
<feature type="transmembrane region" description="Helical" evidence="13">
    <location>
        <begin position="298"/>
        <end position="320"/>
    </location>
</feature>
<feature type="transmembrane region" description="Helical" evidence="13">
    <location>
        <begin position="575"/>
        <end position="592"/>
    </location>
</feature>
<sequence length="608" mass="65245">MALARAADVSCRVQCSNCHSFSRTREDVSSSLSRKAPALQTRRPTGGFAKEKWNCRQRCFGNFQVLNAGSSTLGLSALLRRLEGTSNGRLPRGRSSRRLVKVQCSGGKEEEKKTNVEDNGGKGVATITEEKEPKADEKSSATDSSLQTDASKESKASKEATTTSDAEKGKEKEPLSLQDAIRLDAFNVLELLGPEKVYPKDVKLLKEKVFGYTTFWVTKTEPTGEFGEGTVFIGNLRGERSQVYAKLRAGVQELFGSEKYDLFMVEEEDAEGEDARGGPRVSFKLFRKEVNAPAPTSVWQYLVAAVLLILTGGACLEVGLASQVSRLPPEVVAYFSNPDVDVGNPPELEQLLPFVESALPLAYGVFGVQAFHEVGHWLAASAKKVKLSIPFLIPSPTLGSFGAVTQFKSLVPDRTSKFDIAVSGPLAGALFSLSLVALGLTLSDPASPDLVQVPAQLFEGSLLLGLISRAALGFEAMHRANVSIHPLVIAGWCGFTTQVFNMLPAGRIDGGRAVQAAFGKGTLAVTSVVTYLLLGLGLLGGDLALSFGLYILIVQRRAEKPCLDDVTDVGKVRRGLHLAALAVCLVTLLPVFPQMAEDLGIGINHMVM</sequence>
<accession>A0A1Y1IG66</accession>
<dbReference type="GO" id="GO:0004222">
    <property type="term" value="F:metalloendopeptidase activity"/>
    <property type="evidence" value="ECO:0000318"/>
    <property type="project" value="GO_Central"/>
</dbReference>
<feature type="region of interest" description="Disordered" evidence="12">
    <location>
        <begin position="85"/>
        <end position="173"/>
    </location>
</feature>
<comment type="subcellular location">
    <subcellularLocation>
        <location evidence="1">Plastid</location>
        <location evidence="1">Chloroplast membrane</location>
        <topology evidence="1">Multi-pass membrane protein</topology>
    </subcellularLocation>
</comment>
<keyword evidence="7" id="KW-0378">Hydrolase</keyword>
<evidence type="ECO:0000256" key="8">
    <source>
        <dbReference type="ARBA" id="ARBA00022946"/>
    </source>
</evidence>
<dbReference type="AlphaFoldDB" id="A0A1Y1IG66"/>
<feature type="compositionally biased region" description="Basic residues" evidence="12">
    <location>
        <begin position="91"/>
        <end position="100"/>
    </location>
</feature>
<keyword evidence="4" id="KW-0934">Plastid</keyword>
<evidence type="ECO:0000256" key="12">
    <source>
        <dbReference type="SAM" id="MobiDB-lite"/>
    </source>
</evidence>
<keyword evidence="16" id="KW-1185">Reference proteome</keyword>
<proteinExistence type="inferred from homology"/>
<keyword evidence="6 13" id="KW-0812">Transmembrane</keyword>
<evidence type="ECO:0000256" key="2">
    <source>
        <dbReference type="ARBA" id="ARBA00007931"/>
    </source>
</evidence>
<evidence type="ECO:0000256" key="13">
    <source>
        <dbReference type="SAM" id="Phobius"/>
    </source>
</evidence>
<feature type="domain" description="Peptidase M50" evidence="14">
    <location>
        <begin position="363"/>
        <end position="519"/>
    </location>
</feature>
<dbReference type="OMA" id="NAIDPPD"/>
<dbReference type="STRING" id="105231.A0A1Y1IG66"/>
<evidence type="ECO:0000256" key="6">
    <source>
        <dbReference type="ARBA" id="ARBA00022692"/>
    </source>
</evidence>
<keyword evidence="10" id="KW-0482">Metalloprotease</keyword>
<dbReference type="GO" id="GO:0016020">
    <property type="term" value="C:membrane"/>
    <property type="evidence" value="ECO:0007669"/>
    <property type="project" value="UniProtKB-SubCell"/>
</dbReference>
<evidence type="ECO:0000259" key="14">
    <source>
        <dbReference type="Pfam" id="PF02163"/>
    </source>
</evidence>
<keyword evidence="9 13" id="KW-1133">Transmembrane helix</keyword>
<keyword evidence="8" id="KW-0809">Transit peptide</keyword>
<evidence type="ECO:0000256" key="4">
    <source>
        <dbReference type="ARBA" id="ARBA00022640"/>
    </source>
</evidence>
<protein>
    <submittedName>
        <fullName evidence="15">Membrane-associated Zn-dependent protease</fullName>
    </submittedName>
</protein>
<evidence type="ECO:0000256" key="11">
    <source>
        <dbReference type="ARBA" id="ARBA00023136"/>
    </source>
</evidence>
<feature type="compositionally biased region" description="Basic and acidic residues" evidence="12">
    <location>
        <begin position="128"/>
        <end position="140"/>
    </location>
</feature>
<evidence type="ECO:0000256" key="7">
    <source>
        <dbReference type="ARBA" id="ARBA00022801"/>
    </source>
</evidence>
<dbReference type="GO" id="GO:0009507">
    <property type="term" value="C:chloroplast"/>
    <property type="evidence" value="ECO:0000318"/>
    <property type="project" value="GO_Central"/>
</dbReference>
<dbReference type="OrthoDB" id="195057at2759"/>
<dbReference type="Proteomes" id="UP000054558">
    <property type="component" value="Unassembled WGS sequence"/>
</dbReference>
<dbReference type="Pfam" id="PF02163">
    <property type="entry name" value="Peptidase_M50"/>
    <property type="match status" value="1"/>
</dbReference>
<evidence type="ECO:0000313" key="15">
    <source>
        <dbReference type="EMBL" id="GAQ88499.1"/>
    </source>
</evidence>
<dbReference type="EMBL" id="DF237383">
    <property type="protein sequence ID" value="GAQ88499.1"/>
    <property type="molecule type" value="Genomic_DNA"/>
</dbReference>
<evidence type="ECO:0000256" key="1">
    <source>
        <dbReference type="ARBA" id="ARBA00004508"/>
    </source>
</evidence>
<feature type="transmembrane region" description="Helical" evidence="13">
    <location>
        <begin position="418"/>
        <end position="441"/>
    </location>
</feature>
<keyword evidence="5 15" id="KW-0645">Protease</keyword>
<evidence type="ECO:0000313" key="16">
    <source>
        <dbReference type="Proteomes" id="UP000054558"/>
    </source>
</evidence>
<name>A0A1Y1IG66_KLENI</name>
<evidence type="ECO:0000256" key="9">
    <source>
        <dbReference type="ARBA" id="ARBA00022989"/>
    </source>
</evidence>
<dbReference type="CDD" id="cd06160">
    <property type="entry name" value="S2P-M50_like_2"/>
    <property type="match status" value="1"/>
</dbReference>
<evidence type="ECO:0000256" key="10">
    <source>
        <dbReference type="ARBA" id="ARBA00023049"/>
    </source>
</evidence>
<dbReference type="PANTHER" id="PTHR31412">
    <property type="entry name" value="ZINC METALLOPROTEASE EGY1"/>
    <property type="match status" value="1"/>
</dbReference>
<keyword evidence="3" id="KW-0150">Chloroplast</keyword>